<protein>
    <submittedName>
        <fullName evidence="1">Uncharacterized protein</fullName>
    </submittedName>
</protein>
<evidence type="ECO:0000313" key="2">
    <source>
        <dbReference type="Proteomes" id="UP000255549"/>
    </source>
</evidence>
<dbReference type="AlphaFoldDB" id="A0A380G885"/>
<gene>
    <name evidence="1" type="ORF">NCTC11048_02368</name>
</gene>
<dbReference type="EMBL" id="UHDP01000003">
    <property type="protein sequence ID" value="SUM47295.1"/>
    <property type="molecule type" value="Genomic_DNA"/>
</dbReference>
<dbReference type="RefSeq" id="WP_019168457.1">
    <property type="nucleotide sequence ID" value="NZ_CAIB01000151.1"/>
</dbReference>
<sequence length="55" mass="6391">MNKDEILEILEKHDVDNENLASALAEIFQHLPHSSDFKDEMTNNVLDKMARDSMF</sequence>
<name>A0A380G885_STAIN</name>
<reference evidence="1 2" key="1">
    <citation type="submission" date="2018-06" db="EMBL/GenBank/DDBJ databases">
        <authorList>
            <consortium name="Pathogen Informatics"/>
            <person name="Doyle S."/>
        </authorList>
    </citation>
    <scope>NUCLEOTIDE SEQUENCE [LARGE SCALE GENOMIC DNA]</scope>
    <source>
        <strain evidence="2">NCTC 11048</strain>
    </source>
</reference>
<dbReference type="Proteomes" id="UP000255549">
    <property type="component" value="Unassembled WGS sequence"/>
</dbReference>
<keyword evidence="2" id="KW-1185">Reference proteome</keyword>
<proteinExistence type="predicted"/>
<accession>A0A380G885</accession>
<organism evidence="1 2">
    <name type="scientific">Staphylococcus intermedius NCTC 11048</name>
    <dbReference type="NCBI Taxonomy" id="1141106"/>
    <lineage>
        <taxon>Bacteria</taxon>
        <taxon>Bacillati</taxon>
        <taxon>Bacillota</taxon>
        <taxon>Bacilli</taxon>
        <taxon>Bacillales</taxon>
        <taxon>Staphylococcaceae</taxon>
        <taxon>Staphylococcus</taxon>
        <taxon>Staphylococcus intermedius group</taxon>
    </lineage>
</organism>
<evidence type="ECO:0000313" key="1">
    <source>
        <dbReference type="EMBL" id="SUM47295.1"/>
    </source>
</evidence>